<organism evidence="2 3">
    <name type="scientific">Candidatus Desulfovibrio trichonymphae</name>
    <dbReference type="NCBI Taxonomy" id="1725232"/>
    <lineage>
        <taxon>Bacteria</taxon>
        <taxon>Pseudomonadati</taxon>
        <taxon>Thermodesulfobacteriota</taxon>
        <taxon>Desulfovibrionia</taxon>
        <taxon>Desulfovibrionales</taxon>
        <taxon>Desulfovibrionaceae</taxon>
        <taxon>Desulfovibrio</taxon>
    </lineage>
</organism>
<dbReference type="OrthoDB" id="5459861at2"/>
<keyword evidence="1" id="KW-0732">Signal</keyword>
<accession>A0A1J1DRB4</accession>
<protein>
    <submittedName>
        <fullName evidence="2">Uncharacterized protein</fullName>
    </submittedName>
</protein>
<proteinExistence type="predicted"/>
<dbReference type="AlphaFoldDB" id="A0A1J1DRB4"/>
<dbReference type="Proteomes" id="UP000242645">
    <property type="component" value="Chromosome"/>
</dbReference>
<feature type="signal peptide" evidence="1">
    <location>
        <begin position="1"/>
        <end position="19"/>
    </location>
</feature>
<evidence type="ECO:0000313" key="3">
    <source>
        <dbReference type="Proteomes" id="UP000242645"/>
    </source>
</evidence>
<sequence length="164" mass="17868">MSRAVVLLLLLTLTAVAHAETAVFSQFSAELPPGWSGEENTGFSSKRGDEYMLVFNKYDADRENILGVVSIYLLPPLPDSAKEIAKKLASNQEGSSTPRKENFFWTFSGEPRTQGFKAPAVTLVNATPARVLIIIMQDPENMGGNELLASLKGLTPEAREVLGR</sequence>
<gene>
    <name evidence="2" type="ORF">RSDT_0889</name>
</gene>
<dbReference type="RefSeq" id="WP_096399917.1">
    <property type="nucleotide sequence ID" value="NZ_AP017368.1"/>
</dbReference>
<evidence type="ECO:0000313" key="2">
    <source>
        <dbReference type="EMBL" id="BAV92401.1"/>
    </source>
</evidence>
<dbReference type="KEGG" id="dtr:RSDT_0889"/>
<evidence type="ECO:0000256" key="1">
    <source>
        <dbReference type="SAM" id="SignalP"/>
    </source>
</evidence>
<reference evidence="2 3" key="1">
    <citation type="journal article" date="2017" name="ISME J.">
        <title>Genome of 'Ca. Desulfovibrio trichonymphae', an H2-oxidizing bacterium in a tripartite symbiotic system within a protist cell in the termite gut.</title>
        <authorList>
            <person name="Kuwahara H."/>
            <person name="Yuki M."/>
            <person name="Izawa K."/>
            <person name="Ohkuma M."/>
            <person name="Hongoh Y."/>
        </authorList>
    </citation>
    <scope>NUCLEOTIDE SEQUENCE [LARGE SCALE GENOMIC DNA]</scope>
    <source>
        <strain evidence="2 3">Rs-N31</strain>
    </source>
</reference>
<name>A0A1J1DRB4_9BACT</name>
<feature type="chain" id="PRO_5009618573" evidence="1">
    <location>
        <begin position="20"/>
        <end position="164"/>
    </location>
</feature>
<keyword evidence="3" id="KW-1185">Reference proteome</keyword>
<dbReference type="EMBL" id="AP017368">
    <property type="protein sequence ID" value="BAV92401.1"/>
    <property type="molecule type" value="Genomic_DNA"/>
</dbReference>